<reference evidence="2 3" key="1">
    <citation type="journal article" date="2017" name="Mol. Biol. Evol.">
        <title>The 4-celled Tetrabaena socialis nuclear genome reveals the essential components for genetic control of cell number at the origin of multicellularity in the volvocine lineage.</title>
        <authorList>
            <person name="Featherston J."/>
            <person name="Arakaki Y."/>
            <person name="Hanschen E.R."/>
            <person name="Ferris P.J."/>
            <person name="Michod R.E."/>
            <person name="Olson B.J.S.C."/>
            <person name="Nozaki H."/>
            <person name="Durand P.M."/>
        </authorList>
    </citation>
    <scope>NUCLEOTIDE SEQUENCE [LARGE SCALE GENOMIC DNA]</scope>
    <source>
        <strain evidence="2 3">NIES-571</strain>
    </source>
</reference>
<name>A0A2J7ZPF2_9CHLO</name>
<dbReference type="EMBL" id="PGGS01000713">
    <property type="protein sequence ID" value="PNH02157.1"/>
    <property type="molecule type" value="Genomic_DNA"/>
</dbReference>
<evidence type="ECO:0000313" key="3">
    <source>
        <dbReference type="Proteomes" id="UP000236333"/>
    </source>
</evidence>
<evidence type="ECO:0000256" key="1">
    <source>
        <dbReference type="SAM" id="Phobius"/>
    </source>
</evidence>
<keyword evidence="1" id="KW-0812">Transmembrane</keyword>
<protein>
    <submittedName>
        <fullName evidence="2">Uncharacterized protein</fullName>
    </submittedName>
</protein>
<sequence>MPTAATGKGCDLTNCRPDDVLVYMVEDWLPHHAGRGAGGLPAPSTLKAVTFYAWAVRGATTPPLGNPCDSIWVEDFRAAYQRLSLLGGFEEFSAVPLAEGQYEQLVAYLWGAVTHSSSILTLLVLLRDMRRVQYMWQTTMRGHDTLHFRTSCTSPPPRAP</sequence>
<keyword evidence="3" id="KW-1185">Reference proteome</keyword>
<comment type="caution">
    <text evidence="2">The sequence shown here is derived from an EMBL/GenBank/DDBJ whole genome shotgun (WGS) entry which is preliminary data.</text>
</comment>
<organism evidence="2 3">
    <name type="scientific">Tetrabaena socialis</name>
    <dbReference type="NCBI Taxonomy" id="47790"/>
    <lineage>
        <taxon>Eukaryota</taxon>
        <taxon>Viridiplantae</taxon>
        <taxon>Chlorophyta</taxon>
        <taxon>core chlorophytes</taxon>
        <taxon>Chlorophyceae</taxon>
        <taxon>CS clade</taxon>
        <taxon>Chlamydomonadales</taxon>
        <taxon>Tetrabaenaceae</taxon>
        <taxon>Tetrabaena</taxon>
    </lineage>
</organism>
<keyword evidence="1" id="KW-1133">Transmembrane helix</keyword>
<proteinExistence type="predicted"/>
<dbReference type="AlphaFoldDB" id="A0A2J7ZPF2"/>
<dbReference type="Proteomes" id="UP000236333">
    <property type="component" value="Unassembled WGS sequence"/>
</dbReference>
<keyword evidence="1" id="KW-0472">Membrane</keyword>
<evidence type="ECO:0000313" key="2">
    <source>
        <dbReference type="EMBL" id="PNH02157.1"/>
    </source>
</evidence>
<feature type="transmembrane region" description="Helical" evidence="1">
    <location>
        <begin position="105"/>
        <end position="126"/>
    </location>
</feature>
<accession>A0A2J7ZPF2</accession>
<dbReference type="OrthoDB" id="546682at2759"/>
<gene>
    <name evidence="2" type="ORF">TSOC_011893</name>
</gene>